<feature type="signal peptide" evidence="1">
    <location>
        <begin position="1"/>
        <end position="21"/>
    </location>
</feature>
<gene>
    <name evidence="2" type="ORF">K435DRAFT_821512</name>
</gene>
<reference evidence="2 3" key="1">
    <citation type="journal article" date="2019" name="Nat. Ecol. Evol.">
        <title>Megaphylogeny resolves global patterns of mushroom evolution.</title>
        <authorList>
            <person name="Varga T."/>
            <person name="Krizsan K."/>
            <person name="Foldi C."/>
            <person name="Dima B."/>
            <person name="Sanchez-Garcia M."/>
            <person name="Sanchez-Ramirez S."/>
            <person name="Szollosi G.J."/>
            <person name="Szarkandi J.G."/>
            <person name="Papp V."/>
            <person name="Albert L."/>
            <person name="Andreopoulos W."/>
            <person name="Angelini C."/>
            <person name="Antonin V."/>
            <person name="Barry K.W."/>
            <person name="Bougher N.L."/>
            <person name="Buchanan P."/>
            <person name="Buyck B."/>
            <person name="Bense V."/>
            <person name="Catcheside P."/>
            <person name="Chovatia M."/>
            <person name="Cooper J."/>
            <person name="Damon W."/>
            <person name="Desjardin D."/>
            <person name="Finy P."/>
            <person name="Geml J."/>
            <person name="Haridas S."/>
            <person name="Hughes K."/>
            <person name="Justo A."/>
            <person name="Karasinski D."/>
            <person name="Kautmanova I."/>
            <person name="Kiss B."/>
            <person name="Kocsube S."/>
            <person name="Kotiranta H."/>
            <person name="LaButti K.M."/>
            <person name="Lechner B.E."/>
            <person name="Liimatainen K."/>
            <person name="Lipzen A."/>
            <person name="Lukacs Z."/>
            <person name="Mihaltcheva S."/>
            <person name="Morgado L.N."/>
            <person name="Niskanen T."/>
            <person name="Noordeloos M.E."/>
            <person name="Ohm R.A."/>
            <person name="Ortiz-Santana B."/>
            <person name="Ovrebo C."/>
            <person name="Racz N."/>
            <person name="Riley R."/>
            <person name="Savchenko A."/>
            <person name="Shiryaev A."/>
            <person name="Soop K."/>
            <person name="Spirin V."/>
            <person name="Szebenyi C."/>
            <person name="Tomsovsky M."/>
            <person name="Tulloss R.E."/>
            <person name="Uehling J."/>
            <person name="Grigoriev I.V."/>
            <person name="Vagvolgyi C."/>
            <person name="Papp T."/>
            <person name="Martin F.M."/>
            <person name="Miettinen O."/>
            <person name="Hibbett D.S."/>
            <person name="Nagy L.G."/>
        </authorList>
    </citation>
    <scope>NUCLEOTIDE SEQUENCE [LARGE SCALE GENOMIC DNA]</scope>
    <source>
        <strain evidence="2 3">CBS 962.96</strain>
    </source>
</reference>
<dbReference type="AlphaFoldDB" id="A0A4S8LJJ9"/>
<evidence type="ECO:0000313" key="2">
    <source>
        <dbReference type="EMBL" id="THU89033.1"/>
    </source>
</evidence>
<protein>
    <submittedName>
        <fullName evidence="2">Uncharacterized protein</fullName>
    </submittedName>
</protein>
<evidence type="ECO:0000256" key="1">
    <source>
        <dbReference type="SAM" id="SignalP"/>
    </source>
</evidence>
<proteinExistence type="predicted"/>
<feature type="chain" id="PRO_5020494699" evidence="1">
    <location>
        <begin position="22"/>
        <end position="382"/>
    </location>
</feature>
<keyword evidence="1" id="KW-0732">Signal</keyword>
<accession>A0A4S8LJJ9</accession>
<evidence type="ECO:0000313" key="3">
    <source>
        <dbReference type="Proteomes" id="UP000297245"/>
    </source>
</evidence>
<keyword evidence="3" id="KW-1185">Reference proteome</keyword>
<dbReference type="EMBL" id="ML179385">
    <property type="protein sequence ID" value="THU89033.1"/>
    <property type="molecule type" value="Genomic_DNA"/>
</dbReference>
<name>A0A4S8LJJ9_DENBC</name>
<organism evidence="2 3">
    <name type="scientific">Dendrothele bispora (strain CBS 962.96)</name>
    <dbReference type="NCBI Taxonomy" id="1314807"/>
    <lineage>
        <taxon>Eukaryota</taxon>
        <taxon>Fungi</taxon>
        <taxon>Dikarya</taxon>
        <taxon>Basidiomycota</taxon>
        <taxon>Agaricomycotina</taxon>
        <taxon>Agaricomycetes</taxon>
        <taxon>Agaricomycetidae</taxon>
        <taxon>Agaricales</taxon>
        <taxon>Agaricales incertae sedis</taxon>
        <taxon>Dendrothele</taxon>
    </lineage>
</organism>
<sequence length="382" mass="44477">MHIIKLNICELFIPLWRGTLAKSGQDNIQKWPWAKLVGDVWIEHGLAVANATKHFPSFFHRPPRNPVEKISSGYKATEYFLYVFGLGPGLFRSILPPVYYQNFCRLVRGESEVEIAHTHLVQFVHEYEQIYYQRQVDRLHFCRPCLHTLLHASSEVYRVGPGLYMTQFFMERHLWLLGKQLRQPSNTYGNLMRQALRHCETVALGAAKETRSSPYELRCKRWGRLRLPNGQVARSLWQESRSIRHNLRVSRNVKLRVDNVIEYGEVQYYFMRTQDGGNPADIGRNTREHLKFYALVSLYSRPDNALLEESCGVLWTCRYNGHNNLIIVDVKSILSVVSVQPLPKQQDRDDGLLFIVEKTGVEEIQLVGFGDEIRNEEEDDMI</sequence>
<dbReference type="OrthoDB" id="2669721at2759"/>
<dbReference type="Proteomes" id="UP000297245">
    <property type="component" value="Unassembled WGS sequence"/>
</dbReference>